<dbReference type="PROSITE" id="PS50043">
    <property type="entry name" value="HTH_LUXR_2"/>
    <property type="match status" value="1"/>
</dbReference>
<dbReference type="EMBL" id="BAAASL010000012">
    <property type="protein sequence ID" value="GAA2718886.1"/>
    <property type="molecule type" value="Genomic_DNA"/>
</dbReference>
<protein>
    <submittedName>
        <fullName evidence="2">Helix-turn-helix transcriptional regulator</fullName>
    </submittedName>
</protein>
<name>A0ABN3TUE8_9ACTN</name>
<gene>
    <name evidence="2" type="ORF">GCM10010315_35460</name>
</gene>
<dbReference type="CDD" id="cd06170">
    <property type="entry name" value="LuxR_C_like"/>
    <property type="match status" value="1"/>
</dbReference>
<accession>A0ABN3TUE8</accession>
<sequence>MTELDSTCVSVYTQALRHGSFHELTIMDALGISPAELARCREELRALGLLSAPTGGAPLVAVHPEVAEAVVCGPIERDIHERKEHMARVRGQLHALVPVYRGSTDTSRPAQDTRTIADPDEVRRELAAAARRCLHEAVVIQPGTGRDTDAALHLRDWSLPLLRRGVRVRVLYQHAERANLATRAYVVRAAEAGAEVRTSAEICEYVVVFDRSVVFLPQAPVEGTAGGAAMVTNTTVAGFVQRRFEDVWMVGQPFEAREAQYEKVAGDVNRTMLQLMGAGLKDEVIARRLAISTRTCRRYMKAAMAQLGAVSRFQAGARAAQLGLLRGPAVVGAEAAVPATATAGAEPRDPGP</sequence>
<dbReference type="SMART" id="SM00421">
    <property type="entry name" value="HTH_LUXR"/>
    <property type="match status" value="1"/>
</dbReference>
<dbReference type="PANTHER" id="PTHR34293:SF1">
    <property type="entry name" value="HTH-TYPE TRANSCRIPTIONAL REGULATOR TRMBL2"/>
    <property type="match status" value="1"/>
</dbReference>
<evidence type="ECO:0000313" key="2">
    <source>
        <dbReference type="EMBL" id="GAA2718886.1"/>
    </source>
</evidence>
<dbReference type="Proteomes" id="UP001500886">
    <property type="component" value="Unassembled WGS sequence"/>
</dbReference>
<organism evidence="2 3">
    <name type="scientific">Streptomyces luteosporeus</name>
    <dbReference type="NCBI Taxonomy" id="173856"/>
    <lineage>
        <taxon>Bacteria</taxon>
        <taxon>Bacillati</taxon>
        <taxon>Actinomycetota</taxon>
        <taxon>Actinomycetes</taxon>
        <taxon>Kitasatosporales</taxon>
        <taxon>Streptomycetaceae</taxon>
        <taxon>Streptomyces</taxon>
    </lineage>
</organism>
<reference evidence="2 3" key="1">
    <citation type="journal article" date="2019" name="Int. J. Syst. Evol. Microbiol.">
        <title>The Global Catalogue of Microorganisms (GCM) 10K type strain sequencing project: providing services to taxonomists for standard genome sequencing and annotation.</title>
        <authorList>
            <consortium name="The Broad Institute Genomics Platform"/>
            <consortium name="The Broad Institute Genome Sequencing Center for Infectious Disease"/>
            <person name="Wu L."/>
            <person name="Ma J."/>
        </authorList>
    </citation>
    <scope>NUCLEOTIDE SEQUENCE [LARGE SCALE GENOMIC DNA]</scope>
    <source>
        <strain evidence="2 3">JCM 4542</strain>
    </source>
</reference>
<dbReference type="InterPro" id="IPR000792">
    <property type="entry name" value="Tscrpt_reg_LuxR_C"/>
</dbReference>
<evidence type="ECO:0000259" key="1">
    <source>
        <dbReference type="PROSITE" id="PS50043"/>
    </source>
</evidence>
<dbReference type="InterPro" id="IPR051797">
    <property type="entry name" value="TrmB-like"/>
</dbReference>
<dbReference type="InterPro" id="IPR036388">
    <property type="entry name" value="WH-like_DNA-bd_sf"/>
</dbReference>
<dbReference type="PANTHER" id="PTHR34293">
    <property type="entry name" value="HTH-TYPE TRANSCRIPTIONAL REGULATOR TRMBL2"/>
    <property type="match status" value="1"/>
</dbReference>
<proteinExistence type="predicted"/>
<dbReference type="InterPro" id="IPR016032">
    <property type="entry name" value="Sig_transdc_resp-reg_C-effctor"/>
</dbReference>
<keyword evidence="3" id="KW-1185">Reference proteome</keyword>
<dbReference type="Gene3D" id="1.10.10.10">
    <property type="entry name" value="Winged helix-like DNA-binding domain superfamily/Winged helix DNA-binding domain"/>
    <property type="match status" value="1"/>
</dbReference>
<comment type="caution">
    <text evidence="2">The sequence shown here is derived from an EMBL/GenBank/DDBJ whole genome shotgun (WGS) entry which is preliminary data.</text>
</comment>
<evidence type="ECO:0000313" key="3">
    <source>
        <dbReference type="Proteomes" id="UP001500886"/>
    </source>
</evidence>
<dbReference type="Pfam" id="PF00196">
    <property type="entry name" value="GerE"/>
    <property type="match status" value="1"/>
</dbReference>
<dbReference type="SUPFAM" id="SSF46894">
    <property type="entry name" value="C-terminal effector domain of the bipartite response regulators"/>
    <property type="match status" value="1"/>
</dbReference>
<feature type="domain" description="HTH luxR-type" evidence="1">
    <location>
        <begin position="262"/>
        <end position="323"/>
    </location>
</feature>